<evidence type="ECO:0000256" key="6">
    <source>
        <dbReference type="ARBA" id="ARBA00023008"/>
    </source>
</evidence>
<dbReference type="Gene3D" id="2.60.40.200">
    <property type="entry name" value="Superoxide dismutase, copper/zinc binding domain"/>
    <property type="match status" value="1"/>
</dbReference>
<dbReference type="PANTHER" id="PTHR10003">
    <property type="entry name" value="SUPEROXIDE DISMUTASE CU-ZN -RELATED"/>
    <property type="match status" value="1"/>
</dbReference>
<evidence type="ECO:0000256" key="8">
    <source>
        <dbReference type="ARBA" id="ARBA00049204"/>
    </source>
</evidence>
<keyword evidence="5 9" id="KW-0560">Oxidoreductase</keyword>
<keyword evidence="3 9" id="KW-0862">Zinc</keyword>
<comment type="cofactor">
    <cofactor evidence="9">
        <name>Zn(2+)</name>
        <dbReference type="ChEBI" id="CHEBI:29105"/>
    </cofactor>
    <text evidence="9">Binds 1 zinc ion per subunit.</text>
</comment>
<proteinExistence type="inferred from homology"/>
<evidence type="ECO:0000313" key="13">
    <source>
        <dbReference type="EnsemblMetazoa" id="XP_014255310.1"/>
    </source>
</evidence>
<evidence type="ECO:0000256" key="3">
    <source>
        <dbReference type="ARBA" id="ARBA00022833"/>
    </source>
</evidence>
<dbReference type="EnsemblMetazoa" id="XM_014399824.2">
    <property type="protein sequence ID" value="XP_014255310.1"/>
    <property type="gene ID" value="LOC106669934"/>
</dbReference>
<dbReference type="SUPFAM" id="SSF49329">
    <property type="entry name" value="Cu,Zn superoxide dismutase-like"/>
    <property type="match status" value="1"/>
</dbReference>
<dbReference type="GeneID" id="106669934"/>
<feature type="domain" description="Superoxide dismutase copper/zinc binding" evidence="12">
    <location>
        <begin position="65"/>
        <end position="199"/>
    </location>
</feature>
<reference evidence="13" key="1">
    <citation type="submission" date="2022-01" db="UniProtKB">
        <authorList>
            <consortium name="EnsemblMetazoa"/>
        </authorList>
    </citation>
    <scope>IDENTIFICATION</scope>
</reference>
<evidence type="ECO:0000256" key="1">
    <source>
        <dbReference type="ARBA" id="ARBA00010457"/>
    </source>
</evidence>
<dbReference type="AlphaFoldDB" id="A0A8I6S8S2"/>
<feature type="chain" id="PRO_5035286563" description="Superoxide dismutase [Cu-Zn]" evidence="11">
    <location>
        <begin position="16"/>
        <end position="223"/>
    </location>
</feature>
<dbReference type="GO" id="GO:0004784">
    <property type="term" value="F:superoxide dismutase activity"/>
    <property type="evidence" value="ECO:0007669"/>
    <property type="project" value="UniProtKB-EC"/>
</dbReference>
<keyword evidence="11" id="KW-0732">Signal</keyword>
<dbReference type="KEGG" id="clec:106669934"/>
<evidence type="ECO:0000256" key="11">
    <source>
        <dbReference type="SAM" id="SignalP"/>
    </source>
</evidence>
<evidence type="ECO:0000313" key="14">
    <source>
        <dbReference type="Proteomes" id="UP000494040"/>
    </source>
</evidence>
<keyword evidence="2 9" id="KW-0479">Metal-binding</keyword>
<dbReference type="InterPro" id="IPR024134">
    <property type="entry name" value="SOD_Cu/Zn_/chaperone"/>
</dbReference>
<dbReference type="EC" id="1.15.1.1" evidence="9"/>
<protein>
    <recommendedName>
        <fullName evidence="9">Superoxide dismutase [Cu-Zn]</fullName>
        <ecNumber evidence="9">1.15.1.1</ecNumber>
    </recommendedName>
</protein>
<comment type="cofactor">
    <cofactor evidence="9">
        <name>Cu cation</name>
        <dbReference type="ChEBI" id="CHEBI:23378"/>
    </cofactor>
    <text evidence="9">Binds 1 copper ion per subunit.</text>
</comment>
<dbReference type="OrthoDB" id="2015551at2759"/>
<feature type="compositionally biased region" description="Pro residues" evidence="10">
    <location>
        <begin position="203"/>
        <end position="216"/>
    </location>
</feature>
<dbReference type="RefSeq" id="XP_014255310.1">
    <property type="nucleotide sequence ID" value="XM_014399824.2"/>
</dbReference>
<dbReference type="Proteomes" id="UP000494040">
    <property type="component" value="Unassembled WGS sequence"/>
</dbReference>
<feature type="region of interest" description="Disordered" evidence="10">
    <location>
        <begin position="202"/>
        <end position="223"/>
    </location>
</feature>
<evidence type="ECO:0000256" key="4">
    <source>
        <dbReference type="ARBA" id="ARBA00022862"/>
    </source>
</evidence>
<evidence type="ECO:0000256" key="2">
    <source>
        <dbReference type="ARBA" id="ARBA00022723"/>
    </source>
</evidence>
<comment type="function">
    <text evidence="9">Destroys radicals which are normally produced within the cells and which are toxic to biological systems.</text>
</comment>
<dbReference type="InterPro" id="IPR001424">
    <property type="entry name" value="SOD_Cu_Zn_dom"/>
</dbReference>
<accession>A0A8I6S8S2</accession>
<evidence type="ECO:0000256" key="5">
    <source>
        <dbReference type="ARBA" id="ARBA00023002"/>
    </source>
</evidence>
<evidence type="ECO:0000256" key="10">
    <source>
        <dbReference type="SAM" id="MobiDB-lite"/>
    </source>
</evidence>
<dbReference type="PRINTS" id="PR00068">
    <property type="entry name" value="CUZNDISMTASE"/>
</dbReference>
<dbReference type="GO" id="GO:0005507">
    <property type="term" value="F:copper ion binding"/>
    <property type="evidence" value="ECO:0007669"/>
    <property type="project" value="InterPro"/>
</dbReference>
<feature type="signal peptide" evidence="11">
    <location>
        <begin position="1"/>
        <end position="15"/>
    </location>
</feature>
<keyword evidence="4" id="KW-0049">Antioxidant</keyword>
<evidence type="ECO:0000256" key="7">
    <source>
        <dbReference type="ARBA" id="ARBA00023157"/>
    </source>
</evidence>
<evidence type="ECO:0000259" key="12">
    <source>
        <dbReference type="Pfam" id="PF00080"/>
    </source>
</evidence>
<dbReference type="InterPro" id="IPR018152">
    <property type="entry name" value="SOD_Cu/Zn_BS"/>
</dbReference>
<dbReference type="CDD" id="cd00305">
    <property type="entry name" value="Cu-Zn_Superoxide_Dismutase"/>
    <property type="match status" value="1"/>
</dbReference>
<evidence type="ECO:0000256" key="9">
    <source>
        <dbReference type="RuleBase" id="RU000393"/>
    </source>
</evidence>
<comment type="catalytic activity">
    <reaction evidence="8 9">
        <text>2 superoxide + 2 H(+) = H2O2 + O2</text>
        <dbReference type="Rhea" id="RHEA:20696"/>
        <dbReference type="ChEBI" id="CHEBI:15378"/>
        <dbReference type="ChEBI" id="CHEBI:15379"/>
        <dbReference type="ChEBI" id="CHEBI:16240"/>
        <dbReference type="ChEBI" id="CHEBI:18421"/>
        <dbReference type="EC" id="1.15.1.1"/>
    </reaction>
</comment>
<dbReference type="InterPro" id="IPR036423">
    <property type="entry name" value="SOD-like_Cu/Zn_dom_sf"/>
</dbReference>
<organism evidence="13 14">
    <name type="scientific">Cimex lectularius</name>
    <name type="common">Bed bug</name>
    <name type="synonym">Acanthia lectularia</name>
    <dbReference type="NCBI Taxonomy" id="79782"/>
    <lineage>
        <taxon>Eukaryota</taxon>
        <taxon>Metazoa</taxon>
        <taxon>Ecdysozoa</taxon>
        <taxon>Arthropoda</taxon>
        <taxon>Hexapoda</taxon>
        <taxon>Insecta</taxon>
        <taxon>Pterygota</taxon>
        <taxon>Neoptera</taxon>
        <taxon>Paraneoptera</taxon>
        <taxon>Hemiptera</taxon>
        <taxon>Heteroptera</taxon>
        <taxon>Panheteroptera</taxon>
        <taxon>Cimicomorpha</taxon>
        <taxon>Cimicidae</taxon>
        <taxon>Cimex</taxon>
    </lineage>
</organism>
<sequence>MQLLPFLGLVVFASAAKIKRGAFPFAGIYPAIYTVNLPYHLSPVPPLTAVAELRGYGDVEGSDGVKGRVMFIQTVGGAVLMSGNVTGLSSGAHGLHVYEFGDTMEGCKSMGAHYNPLFVNHGGPADPYRHVGDLGNIMAGEDGVAKIQESDHLISLGGPHSIVGRGLVVHQNKDDFGRGGDKESLRTGNAGGRVACGVIAWAMPPPPYRPPPPPAQPESTREE</sequence>
<keyword evidence="6 9" id="KW-0186">Copper</keyword>
<dbReference type="PROSITE" id="PS00332">
    <property type="entry name" value="SOD_CU_ZN_2"/>
    <property type="match status" value="1"/>
</dbReference>
<dbReference type="Pfam" id="PF00080">
    <property type="entry name" value="Sod_Cu"/>
    <property type="match status" value="1"/>
</dbReference>
<name>A0A8I6S8S2_CIMLE</name>
<dbReference type="FunFam" id="2.60.40.200:FF:000003">
    <property type="entry name" value="Superoxide dismutase [Cu-Zn], chloroplastic"/>
    <property type="match status" value="1"/>
</dbReference>
<keyword evidence="7" id="KW-1015">Disulfide bond</keyword>
<dbReference type="OMA" id="GHEQSKI"/>
<keyword evidence="14" id="KW-1185">Reference proteome</keyword>
<comment type="similarity">
    <text evidence="1 9">Belongs to the Cu-Zn superoxide dismutase family.</text>
</comment>